<dbReference type="RefSeq" id="WP_061399883.1">
    <property type="nucleotide sequence ID" value="NZ_LSNG01000005.1"/>
</dbReference>
<name>A0A9X0LYN1_LACJH</name>
<comment type="caution">
    <text evidence="1">The sequence shown here is derived from an EMBL/GenBank/DDBJ whole genome shotgun (WGS) entry which is preliminary data.</text>
</comment>
<evidence type="ECO:0000313" key="2">
    <source>
        <dbReference type="Proteomes" id="UP000070346"/>
    </source>
</evidence>
<protein>
    <submittedName>
        <fullName evidence="1">Uncharacterized protein</fullName>
    </submittedName>
</protein>
<dbReference type="AlphaFoldDB" id="A0A9X0LYN1"/>
<dbReference type="EMBL" id="LSNG01000005">
    <property type="protein sequence ID" value="KXN76899.1"/>
    <property type="molecule type" value="Genomic_DNA"/>
</dbReference>
<gene>
    <name evidence="1" type="ORF">AYJ53_07485</name>
</gene>
<accession>A0A9X0LYN1</accession>
<sequence length="89" mass="10082">MKIRSIIEMDNGVKYCLPTDLEEVIYNIENSSGMVPVDAICAATEYQTFWSLKGIVDNQKYYTKESILINPLHIVSIIPDCIDLEGEPQ</sequence>
<reference evidence="1 2" key="1">
    <citation type="submission" date="2016-02" db="EMBL/GenBank/DDBJ databases">
        <title>Complete Genome Sequences of Lactobacillus johnsonii Strain W1.</title>
        <authorList>
            <person name="Sun Y."/>
            <person name="Wu X."/>
        </authorList>
    </citation>
    <scope>NUCLEOTIDE SEQUENCE [LARGE SCALE GENOMIC DNA]</scope>
    <source>
        <strain evidence="1 2">W1</strain>
    </source>
</reference>
<proteinExistence type="predicted"/>
<evidence type="ECO:0000313" key="1">
    <source>
        <dbReference type="EMBL" id="KXN76899.1"/>
    </source>
</evidence>
<organism evidence="1 2">
    <name type="scientific">Lactobacillus johnsonii</name>
    <dbReference type="NCBI Taxonomy" id="33959"/>
    <lineage>
        <taxon>Bacteria</taxon>
        <taxon>Bacillati</taxon>
        <taxon>Bacillota</taxon>
        <taxon>Bacilli</taxon>
        <taxon>Lactobacillales</taxon>
        <taxon>Lactobacillaceae</taxon>
        <taxon>Lactobacillus</taxon>
    </lineage>
</organism>
<dbReference type="Proteomes" id="UP000070346">
    <property type="component" value="Unassembled WGS sequence"/>
</dbReference>